<dbReference type="AlphaFoldDB" id="A0A0Q2MF46"/>
<dbReference type="STRING" id="1778.A9W97_19785"/>
<dbReference type="OrthoDB" id="4750196at2"/>
<proteinExistence type="predicted"/>
<sequence>MFTLFVLWLLVACIPALLMLAALGLGRLEKSLDHDTVTASDVADFLDHAQAVDVRTLAREGMPEALELLHRRQALGLEAAPQPKALNGRHHVETFFAADMVGRIESGLPTRIGATWGGRYRANTQFTVTRHVNRV</sequence>
<dbReference type="EMBL" id="LKTM01000212">
    <property type="protein sequence ID" value="KQH78471.1"/>
    <property type="molecule type" value="Genomic_DNA"/>
</dbReference>
<reference evidence="1 2" key="1">
    <citation type="submission" date="2015-10" db="EMBL/GenBank/DDBJ databases">
        <title>Mycobacterium gordonae draft genome assembly.</title>
        <authorList>
            <person name="Ustinova V."/>
            <person name="Smirnova T."/>
            <person name="Blagodatskikh K."/>
            <person name="Varlamov D."/>
            <person name="Larionova E."/>
            <person name="Chernousova L."/>
        </authorList>
    </citation>
    <scope>NUCLEOTIDE SEQUENCE [LARGE SCALE GENOMIC DNA]</scope>
    <source>
        <strain evidence="1 2">CTRI 14-8773</strain>
    </source>
</reference>
<dbReference type="RefSeq" id="WP_055578617.1">
    <property type="nucleotide sequence ID" value="NZ_LKTM01000212.1"/>
</dbReference>
<evidence type="ECO:0000313" key="2">
    <source>
        <dbReference type="Proteomes" id="UP000051677"/>
    </source>
</evidence>
<name>A0A0Q2MF46_MYCGO</name>
<accession>A0A0Q2MF46</accession>
<dbReference type="Proteomes" id="UP000051677">
    <property type="component" value="Unassembled WGS sequence"/>
</dbReference>
<comment type="caution">
    <text evidence="1">The sequence shown here is derived from an EMBL/GenBank/DDBJ whole genome shotgun (WGS) entry which is preliminary data.</text>
</comment>
<gene>
    <name evidence="1" type="ORF">AO501_01190</name>
</gene>
<evidence type="ECO:0000313" key="1">
    <source>
        <dbReference type="EMBL" id="KQH78471.1"/>
    </source>
</evidence>
<organism evidence="1 2">
    <name type="scientific">Mycobacterium gordonae</name>
    <dbReference type="NCBI Taxonomy" id="1778"/>
    <lineage>
        <taxon>Bacteria</taxon>
        <taxon>Bacillati</taxon>
        <taxon>Actinomycetota</taxon>
        <taxon>Actinomycetes</taxon>
        <taxon>Mycobacteriales</taxon>
        <taxon>Mycobacteriaceae</taxon>
        <taxon>Mycobacterium</taxon>
    </lineage>
</organism>
<protein>
    <submittedName>
        <fullName evidence="1">Uncharacterized protein</fullName>
    </submittedName>
</protein>